<proteinExistence type="predicted"/>
<accession>A0ABW3C116</accession>
<gene>
    <name evidence="1" type="ORF">ACFQ00_07690</name>
</gene>
<evidence type="ECO:0008006" key="3">
    <source>
        <dbReference type="Google" id="ProtNLM"/>
    </source>
</evidence>
<evidence type="ECO:0000313" key="2">
    <source>
        <dbReference type="Proteomes" id="UP001597124"/>
    </source>
</evidence>
<keyword evidence="2" id="KW-1185">Reference proteome</keyword>
<evidence type="ECO:0000313" key="1">
    <source>
        <dbReference type="EMBL" id="MFD0848200.1"/>
    </source>
</evidence>
<dbReference type="RefSeq" id="WP_381488554.1">
    <property type="nucleotide sequence ID" value="NZ_JBHTIK010000004.1"/>
</dbReference>
<dbReference type="Proteomes" id="UP001597124">
    <property type="component" value="Unassembled WGS sequence"/>
</dbReference>
<organism evidence="1 2">
    <name type="scientific">Sphingosinicella xenopeptidilytica</name>
    <dbReference type="NCBI Taxonomy" id="364098"/>
    <lineage>
        <taxon>Bacteria</taxon>
        <taxon>Pseudomonadati</taxon>
        <taxon>Pseudomonadota</taxon>
        <taxon>Alphaproteobacteria</taxon>
        <taxon>Sphingomonadales</taxon>
        <taxon>Sphingosinicellaceae</taxon>
        <taxon>Sphingosinicella</taxon>
    </lineage>
</organism>
<protein>
    <recommendedName>
        <fullName evidence="3">Phage tail tube protein</fullName>
    </recommendedName>
</protein>
<dbReference type="EMBL" id="JBHTIK010000004">
    <property type="protein sequence ID" value="MFD0848200.1"/>
    <property type="molecule type" value="Genomic_DNA"/>
</dbReference>
<reference evidence="2" key="1">
    <citation type="journal article" date="2019" name="Int. J. Syst. Evol. Microbiol.">
        <title>The Global Catalogue of Microorganisms (GCM) 10K type strain sequencing project: providing services to taxonomists for standard genome sequencing and annotation.</title>
        <authorList>
            <consortium name="The Broad Institute Genomics Platform"/>
            <consortium name="The Broad Institute Genome Sequencing Center for Infectious Disease"/>
            <person name="Wu L."/>
            <person name="Ma J."/>
        </authorList>
    </citation>
    <scope>NUCLEOTIDE SEQUENCE [LARGE SCALE GENOMIC DNA]</scope>
    <source>
        <strain evidence="2">CCUG 52537</strain>
    </source>
</reference>
<comment type="caution">
    <text evidence="1">The sequence shown here is derived from an EMBL/GenBank/DDBJ whole genome shotgun (WGS) entry which is preliminary data.</text>
</comment>
<sequence length="149" mass="15848">MTIPASADLGVLSIRTAVGPPAVYAVLCGLTNLGINETISTSETFVRDCDTPNRPGGRKIRNQGYSCTITASGQDNIDLYETYADALGVRQVYQIDLREDDGSDTGASMGLLTVTGIMTARNRSISDESPGTLEVTFEAETVPVWVPVT</sequence>
<name>A0ABW3C116_SPHXN</name>